<proteinExistence type="predicted"/>
<protein>
    <submittedName>
        <fullName evidence="1">Uncharacterized protein</fullName>
    </submittedName>
</protein>
<evidence type="ECO:0000313" key="1">
    <source>
        <dbReference type="EMBL" id="VDN14480.1"/>
    </source>
</evidence>
<name>A0A3P7LME7_DIBLA</name>
<gene>
    <name evidence="1" type="ORF">DILT_LOCUS10311</name>
</gene>
<organism evidence="1 2">
    <name type="scientific">Dibothriocephalus latus</name>
    <name type="common">Fish tapeworm</name>
    <name type="synonym">Diphyllobothrium latum</name>
    <dbReference type="NCBI Taxonomy" id="60516"/>
    <lineage>
        <taxon>Eukaryota</taxon>
        <taxon>Metazoa</taxon>
        <taxon>Spiralia</taxon>
        <taxon>Lophotrochozoa</taxon>
        <taxon>Platyhelminthes</taxon>
        <taxon>Cestoda</taxon>
        <taxon>Eucestoda</taxon>
        <taxon>Diphyllobothriidea</taxon>
        <taxon>Diphyllobothriidae</taxon>
        <taxon>Dibothriocephalus</taxon>
    </lineage>
</organism>
<reference evidence="1 2" key="1">
    <citation type="submission" date="2018-11" db="EMBL/GenBank/DDBJ databases">
        <authorList>
            <consortium name="Pathogen Informatics"/>
        </authorList>
    </citation>
    <scope>NUCLEOTIDE SEQUENCE [LARGE SCALE GENOMIC DNA]</scope>
</reference>
<sequence>LKDESLPSSLVEASIALSEQNGNSDDPFLINDDDQVTSLQTIIDEFSSFQPPPETVNEALQQKLAKQINVNLRDALHIVDHYRINDVVPLLNDHAYVQRVLSPNNEMAAEVDLKVILGPPVKYICSVTVETFFSENQPPLIELAADADSGFNEPGTVLEALSSRPVDSPKTTRTEELLEIACAAPTLKPEENGTGAFDQKTYRPVMAIISDDSSSDDEPEFVPGCPAIKTNSVSVPILNGLNSLSITFLVVFIGCLDTLDSCLKN</sequence>
<dbReference type="AlphaFoldDB" id="A0A3P7LME7"/>
<feature type="non-terminal residue" evidence="1">
    <location>
        <position position="1"/>
    </location>
</feature>
<dbReference type="OrthoDB" id="21550at2759"/>
<dbReference type="Proteomes" id="UP000281553">
    <property type="component" value="Unassembled WGS sequence"/>
</dbReference>
<accession>A0A3P7LME7</accession>
<dbReference type="EMBL" id="UYRU01059401">
    <property type="protein sequence ID" value="VDN14480.1"/>
    <property type="molecule type" value="Genomic_DNA"/>
</dbReference>
<evidence type="ECO:0000313" key="2">
    <source>
        <dbReference type="Proteomes" id="UP000281553"/>
    </source>
</evidence>
<keyword evidence="2" id="KW-1185">Reference proteome</keyword>